<feature type="region of interest" description="Disordered" evidence="1">
    <location>
        <begin position="163"/>
        <end position="184"/>
    </location>
</feature>
<dbReference type="SUPFAM" id="SSF55874">
    <property type="entry name" value="ATPase domain of HSP90 chaperone/DNA topoisomerase II/histidine kinase"/>
    <property type="match status" value="1"/>
</dbReference>
<dbReference type="CDD" id="cd16936">
    <property type="entry name" value="HATPase_RsbW-like"/>
    <property type="match status" value="1"/>
</dbReference>
<dbReference type="PANTHER" id="PTHR35526:SF3">
    <property type="entry name" value="ANTI-SIGMA-F FACTOR RSBW"/>
    <property type="match status" value="1"/>
</dbReference>
<dbReference type="PANTHER" id="PTHR35526">
    <property type="entry name" value="ANTI-SIGMA-F FACTOR RSBW-RELATED"/>
    <property type="match status" value="1"/>
</dbReference>
<gene>
    <name evidence="2" type="ORF">ACFP0N_19365</name>
</gene>
<dbReference type="EMBL" id="JBHSOD010000023">
    <property type="protein sequence ID" value="MFC5887131.1"/>
    <property type="molecule type" value="Genomic_DNA"/>
</dbReference>
<evidence type="ECO:0000256" key="1">
    <source>
        <dbReference type="SAM" id="MobiDB-lite"/>
    </source>
</evidence>
<proteinExistence type="predicted"/>
<name>A0ABW1EYC2_9ACTN</name>
<accession>A0ABW1EYC2</accession>
<dbReference type="RefSeq" id="WP_313763003.1">
    <property type="nucleotide sequence ID" value="NZ_BAAAVH010000039.1"/>
</dbReference>
<dbReference type="InterPro" id="IPR050267">
    <property type="entry name" value="Anti-sigma-factor_SerPK"/>
</dbReference>
<dbReference type="InterPro" id="IPR036890">
    <property type="entry name" value="HATPase_C_sf"/>
</dbReference>
<evidence type="ECO:0000313" key="2">
    <source>
        <dbReference type="EMBL" id="MFC5887131.1"/>
    </source>
</evidence>
<keyword evidence="2" id="KW-0547">Nucleotide-binding</keyword>
<keyword evidence="2" id="KW-0067">ATP-binding</keyword>
<organism evidence="2 3">
    <name type="scientific">Kitasatospora aburaviensis</name>
    <dbReference type="NCBI Taxonomy" id="67265"/>
    <lineage>
        <taxon>Bacteria</taxon>
        <taxon>Bacillati</taxon>
        <taxon>Actinomycetota</taxon>
        <taxon>Actinomycetes</taxon>
        <taxon>Kitasatosporales</taxon>
        <taxon>Streptomycetaceae</taxon>
        <taxon>Kitasatospora</taxon>
    </lineage>
</organism>
<comment type="caution">
    <text evidence="2">The sequence shown here is derived from an EMBL/GenBank/DDBJ whole genome shotgun (WGS) entry which is preliminary data.</text>
</comment>
<evidence type="ECO:0000313" key="3">
    <source>
        <dbReference type="Proteomes" id="UP001596067"/>
    </source>
</evidence>
<reference evidence="3" key="1">
    <citation type="journal article" date="2019" name="Int. J. Syst. Evol. Microbiol.">
        <title>The Global Catalogue of Microorganisms (GCM) 10K type strain sequencing project: providing services to taxonomists for standard genome sequencing and annotation.</title>
        <authorList>
            <consortium name="The Broad Institute Genomics Platform"/>
            <consortium name="The Broad Institute Genome Sequencing Center for Infectious Disease"/>
            <person name="Wu L."/>
            <person name="Ma J."/>
        </authorList>
    </citation>
    <scope>NUCLEOTIDE SEQUENCE [LARGE SCALE GENOMIC DNA]</scope>
    <source>
        <strain evidence="3">CGMCC 4.1469</strain>
    </source>
</reference>
<dbReference type="Gene3D" id="3.30.565.10">
    <property type="entry name" value="Histidine kinase-like ATPase, C-terminal domain"/>
    <property type="match status" value="1"/>
</dbReference>
<dbReference type="GO" id="GO:0005524">
    <property type="term" value="F:ATP binding"/>
    <property type="evidence" value="ECO:0007669"/>
    <property type="project" value="UniProtKB-KW"/>
</dbReference>
<protein>
    <submittedName>
        <fullName evidence="2">ATP-binding protein</fullName>
    </submittedName>
</protein>
<sequence length="184" mass="19847">MVVHSHVFSLTRSPVSVPIARRQVGARIVSWGVLLDGDSRLALETVTSELVTNAVRHSDQSMLTVAVHVSGRLRRALIEVYDGSAVLPRRRQAGTGAESGRGLELVGCLALAYGAERTEHGKRVWAELALPEQPVTRRQVLCGPRHALRAVLNALSRRPWTPAPARYCPAGTRPAAPARQAGTS</sequence>
<keyword evidence="3" id="KW-1185">Reference proteome</keyword>
<dbReference type="Proteomes" id="UP001596067">
    <property type="component" value="Unassembled WGS sequence"/>
</dbReference>